<dbReference type="Gene3D" id="3.30.720.120">
    <property type="match status" value="1"/>
</dbReference>
<evidence type="ECO:0000313" key="3">
    <source>
        <dbReference type="Proteomes" id="UP000248014"/>
    </source>
</evidence>
<proteinExistence type="predicted"/>
<dbReference type="Gene3D" id="3.30.720.110">
    <property type="match status" value="1"/>
</dbReference>
<dbReference type="PANTHER" id="PTHR34109">
    <property type="entry name" value="BNAUNNG04460D PROTEIN-RELATED"/>
    <property type="match status" value="1"/>
</dbReference>
<gene>
    <name evidence="2" type="ORF">C7451_11319</name>
</gene>
<organism evidence="2 3">
    <name type="scientific">Blastomonas natatoria</name>
    <dbReference type="NCBI Taxonomy" id="34015"/>
    <lineage>
        <taxon>Bacteria</taxon>
        <taxon>Pseudomonadati</taxon>
        <taxon>Pseudomonadota</taxon>
        <taxon>Alphaproteobacteria</taxon>
        <taxon>Sphingomonadales</taxon>
        <taxon>Sphingomonadaceae</taxon>
        <taxon>Blastomonas</taxon>
    </lineage>
</organism>
<name>A0A2V3USZ3_9SPHN</name>
<dbReference type="EMBL" id="QJJM01000013">
    <property type="protein sequence ID" value="PXW71273.1"/>
    <property type="molecule type" value="Genomic_DNA"/>
</dbReference>
<dbReference type="PROSITE" id="PS51819">
    <property type="entry name" value="VOC"/>
    <property type="match status" value="1"/>
</dbReference>
<dbReference type="InterPro" id="IPR029068">
    <property type="entry name" value="Glyas_Bleomycin-R_OHBP_Dase"/>
</dbReference>
<sequence>MPDWKPASYPSLSPYLICADPDALIAFLATVFGASVERRFDRPDGSLMHAELRIDDSIVMVGGGATEYRSGEVHLHLYVPDAQAVYDRALAAGAEAVREPERKAYDDDLRGGFRDPSGTIWWVATQ</sequence>
<dbReference type="RefSeq" id="WP_110299828.1">
    <property type="nucleotide sequence ID" value="NZ_QJJM01000013.1"/>
</dbReference>
<comment type="caution">
    <text evidence="2">The sequence shown here is derived from an EMBL/GenBank/DDBJ whole genome shotgun (WGS) entry which is preliminary data.</text>
</comment>
<dbReference type="CDD" id="cd07246">
    <property type="entry name" value="VOC_like"/>
    <property type="match status" value="1"/>
</dbReference>
<accession>A0A2V3USZ3</accession>
<evidence type="ECO:0000259" key="1">
    <source>
        <dbReference type="PROSITE" id="PS51819"/>
    </source>
</evidence>
<protein>
    <submittedName>
        <fullName evidence="2">Putative glyoxalase superfamily protein PhnB</fullName>
    </submittedName>
</protein>
<dbReference type="InterPro" id="IPR041581">
    <property type="entry name" value="Glyoxalase_6"/>
</dbReference>
<dbReference type="PANTHER" id="PTHR34109:SF1">
    <property type="entry name" value="VOC DOMAIN-CONTAINING PROTEIN"/>
    <property type="match status" value="1"/>
</dbReference>
<dbReference type="AlphaFoldDB" id="A0A2V3USZ3"/>
<dbReference type="OrthoDB" id="9795306at2"/>
<dbReference type="Proteomes" id="UP000248014">
    <property type="component" value="Unassembled WGS sequence"/>
</dbReference>
<feature type="domain" description="VOC" evidence="1">
    <location>
        <begin position="8"/>
        <end position="126"/>
    </location>
</feature>
<dbReference type="Pfam" id="PF18029">
    <property type="entry name" value="Glyoxalase_6"/>
    <property type="match status" value="1"/>
</dbReference>
<dbReference type="InterPro" id="IPR037523">
    <property type="entry name" value="VOC_core"/>
</dbReference>
<evidence type="ECO:0000313" key="2">
    <source>
        <dbReference type="EMBL" id="PXW71273.1"/>
    </source>
</evidence>
<keyword evidence="3" id="KW-1185">Reference proteome</keyword>
<dbReference type="SUPFAM" id="SSF54593">
    <property type="entry name" value="Glyoxalase/Bleomycin resistance protein/Dihydroxybiphenyl dioxygenase"/>
    <property type="match status" value="1"/>
</dbReference>
<reference evidence="2 3" key="1">
    <citation type="submission" date="2018-05" db="EMBL/GenBank/DDBJ databases">
        <title>Genomic Encyclopedia of Type Strains, Phase IV (KMG-IV): sequencing the most valuable type-strain genomes for metagenomic binning, comparative biology and taxonomic classification.</title>
        <authorList>
            <person name="Goeker M."/>
        </authorList>
    </citation>
    <scope>NUCLEOTIDE SEQUENCE [LARGE SCALE GENOMIC DNA]</scope>
    <source>
        <strain evidence="2 3">DSM 3183</strain>
    </source>
</reference>